<reference evidence="3" key="1">
    <citation type="submission" date="2015-07" db="EMBL/GenBank/DDBJ databases">
        <title>Lactobacillus ginsenosidimutans/EMML 3141/ whole genome sequencing.</title>
        <authorList>
            <person name="Kim M.K."/>
            <person name="Im W.-T."/>
            <person name="Srinivasan S."/>
            <person name="Lee J.-J."/>
        </authorList>
    </citation>
    <scope>NUCLEOTIDE SEQUENCE [LARGE SCALE GENOMIC DNA]</scope>
    <source>
        <strain evidence="3">EMML 3041</strain>
    </source>
</reference>
<dbReference type="OrthoDB" id="9796171at2"/>
<dbReference type="RefSeq" id="WP_048706219.1">
    <property type="nucleotide sequence ID" value="NZ_CP012034.1"/>
</dbReference>
<keyword evidence="3" id="KW-1185">Reference proteome</keyword>
<dbReference type="STRING" id="1007676.ABM34_12600"/>
<dbReference type="InterPro" id="IPR000182">
    <property type="entry name" value="GNAT_dom"/>
</dbReference>
<dbReference type="PANTHER" id="PTHR13355:SF11">
    <property type="entry name" value="GLUCOSAMINE 6-PHOSPHATE N-ACETYLTRANSFERASE"/>
    <property type="match status" value="1"/>
</dbReference>
<organism evidence="2 3">
    <name type="scientific">Companilactobacillus ginsenosidimutans</name>
    <dbReference type="NCBI Taxonomy" id="1007676"/>
    <lineage>
        <taxon>Bacteria</taxon>
        <taxon>Bacillati</taxon>
        <taxon>Bacillota</taxon>
        <taxon>Bacilli</taxon>
        <taxon>Lactobacillales</taxon>
        <taxon>Lactobacillaceae</taxon>
        <taxon>Companilactobacillus</taxon>
    </lineage>
</organism>
<dbReference type="InterPro" id="IPR016181">
    <property type="entry name" value="Acyl_CoA_acyltransferase"/>
</dbReference>
<dbReference type="Pfam" id="PF13673">
    <property type="entry name" value="Acetyltransf_10"/>
    <property type="match status" value="1"/>
</dbReference>
<dbReference type="AlphaFoldDB" id="A0A0H4QNF3"/>
<evidence type="ECO:0000259" key="1">
    <source>
        <dbReference type="PROSITE" id="PS51186"/>
    </source>
</evidence>
<dbReference type="PANTHER" id="PTHR13355">
    <property type="entry name" value="GLUCOSAMINE 6-PHOSPHATE N-ACETYLTRANSFERASE"/>
    <property type="match status" value="1"/>
</dbReference>
<feature type="domain" description="N-acetyltransferase" evidence="1">
    <location>
        <begin position="5"/>
        <end position="143"/>
    </location>
</feature>
<dbReference type="PATRIC" id="fig|1007676.4.peg.2551"/>
<accession>A0A0H4QNF3</accession>
<evidence type="ECO:0000313" key="3">
    <source>
        <dbReference type="Proteomes" id="UP000036106"/>
    </source>
</evidence>
<sequence>MWELKQFKDMSKEEVFKMYKLRSEVFVVEQTRIYQDVDDTDLTAWHLLNFDEDNLLSYARIFPEAEHISFGRVVVAKQNRGNGNGAKLVQQILDTIKTKFPGKNIEIHAEDYVQHFYEKFGFERVGDVITFNNSPHVKMILNN</sequence>
<name>A0A0H4QNF3_9LACO</name>
<protein>
    <recommendedName>
        <fullName evidence="1">N-acetyltransferase domain-containing protein</fullName>
    </recommendedName>
</protein>
<proteinExistence type="predicted"/>
<dbReference type="KEGG" id="lgn:ABM34_12600"/>
<evidence type="ECO:0000313" key="2">
    <source>
        <dbReference type="EMBL" id="AKP68293.1"/>
    </source>
</evidence>
<dbReference type="EMBL" id="CP012034">
    <property type="protein sequence ID" value="AKP68293.1"/>
    <property type="molecule type" value="Genomic_DNA"/>
</dbReference>
<dbReference type="Gene3D" id="3.40.630.30">
    <property type="match status" value="1"/>
</dbReference>
<gene>
    <name evidence="2" type="ORF">ABM34_12600</name>
</gene>
<dbReference type="GO" id="GO:0004343">
    <property type="term" value="F:glucosamine 6-phosphate N-acetyltransferase activity"/>
    <property type="evidence" value="ECO:0007669"/>
    <property type="project" value="TreeGrafter"/>
</dbReference>
<dbReference type="SUPFAM" id="SSF55729">
    <property type="entry name" value="Acyl-CoA N-acyltransferases (Nat)"/>
    <property type="match status" value="1"/>
</dbReference>
<dbReference type="Proteomes" id="UP000036106">
    <property type="component" value="Chromosome"/>
</dbReference>
<dbReference type="InterPro" id="IPR039143">
    <property type="entry name" value="GNPNAT1-like"/>
</dbReference>
<dbReference type="PROSITE" id="PS51186">
    <property type="entry name" value="GNAT"/>
    <property type="match status" value="1"/>
</dbReference>